<gene>
    <name evidence="1" type="ORF">CLAFUR5_04302</name>
</gene>
<sequence>MTAIKDARLYDDIEAIKALIQAFFDRVNNNDPQGLQHLFVPSAHLTILRQFPDLAPPQTSPWSELPQPSLTSTTSNEQKISLVYQSSIEAFIKLIEDGNKRKDPKKPVPKVHEVPDLDATDVKVDGIFATAWCPFSVTFDGVLHHYGTFVYTFGKDGHSSGGLETEKDLKLETLVQSYRRTPGWGEDHSDTSAELSRRA</sequence>
<dbReference type="RefSeq" id="XP_047760670.1">
    <property type="nucleotide sequence ID" value="XM_047903450.1"/>
</dbReference>
<dbReference type="AlphaFoldDB" id="A0A9Q8P7N3"/>
<organism evidence="1 2">
    <name type="scientific">Passalora fulva</name>
    <name type="common">Tomato leaf mold</name>
    <name type="synonym">Cladosporium fulvum</name>
    <dbReference type="NCBI Taxonomy" id="5499"/>
    <lineage>
        <taxon>Eukaryota</taxon>
        <taxon>Fungi</taxon>
        <taxon>Dikarya</taxon>
        <taxon>Ascomycota</taxon>
        <taxon>Pezizomycotina</taxon>
        <taxon>Dothideomycetes</taxon>
        <taxon>Dothideomycetidae</taxon>
        <taxon>Mycosphaerellales</taxon>
        <taxon>Mycosphaerellaceae</taxon>
        <taxon>Fulvia</taxon>
    </lineage>
</organism>
<name>A0A9Q8P7N3_PASFU</name>
<dbReference type="Gene3D" id="3.10.450.50">
    <property type="match status" value="1"/>
</dbReference>
<protein>
    <submittedName>
        <fullName evidence="1">Uncharacterized protein</fullName>
    </submittedName>
</protein>
<dbReference type="GeneID" id="71984180"/>
<dbReference type="EMBL" id="CP090166">
    <property type="protein sequence ID" value="UJO16304.1"/>
    <property type="molecule type" value="Genomic_DNA"/>
</dbReference>
<dbReference type="OMA" id="FATAWCP"/>
<dbReference type="KEGG" id="ffu:CLAFUR5_04302"/>
<evidence type="ECO:0000313" key="2">
    <source>
        <dbReference type="Proteomes" id="UP000756132"/>
    </source>
</evidence>
<reference evidence="1" key="2">
    <citation type="journal article" date="2022" name="Microb. Genom.">
        <title>A chromosome-scale genome assembly of the tomato pathogen Cladosporium fulvum reveals a compartmentalized genome architecture and the presence of a dispensable chromosome.</title>
        <authorList>
            <person name="Zaccaron A.Z."/>
            <person name="Chen L.H."/>
            <person name="Samaras A."/>
            <person name="Stergiopoulos I."/>
        </authorList>
    </citation>
    <scope>NUCLEOTIDE SEQUENCE</scope>
    <source>
        <strain evidence="1">Race5_Kim</strain>
    </source>
</reference>
<accession>A0A9Q8P7N3</accession>
<dbReference type="Proteomes" id="UP000756132">
    <property type="component" value="Chromosome 4"/>
</dbReference>
<proteinExistence type="predicted"/>
<reference evidence="1" key="1">
    <citation type="submission" date="2021-12" db="EMBL/GenBank/DDBJ databases">
        <authorList>
            <person name="Zaccaron A."/>
            <person name="Stergiopoulos I."/>
        </authorList>
    </citation>
    <scope>NUCLEOTIDE SEQUENCE</scope>
    <source>
        <strain evidence="1">Race5_Kim</strain>
    </source>
</reference>
<dbReference type="InterPro" id="IPR032710">
    <property type="entry name" value="NTF2-like_dom_sf"/>
</dbReference>
<keyword evidence="2" id="KW-1185">Reference proteome</keyword>
<evidence type="ECO:0000313" key="1">
    <source>
        <dbReference type="EMBL" id="UJO16304.1"/>
    </source>
</evidence>
<dbReference type="SUPFAM" id="SSF54427">
    <property type="entry name" value="NTF2-like"/>
    <property type="match status" value="1"/>
</dbReference>
<dbReference type="OrthoDB" id="5181940at2759"/>